<dbReference type="Proteomes" id="UP000203343">
    <property type="component" value="Segment"/>
</dbReference>
<name>B6EFB5_9VIRU</name>
<proteinExistence type="predicted"/>
<dbReference type="RefSeq" id="YP_009094234.1">
    <property type="nucleotide sequence ID" value="NC_025375.1"/>
</dbReference>
<evidence type="ECO:0000313" key="2">
    <source>
        <dbReference type="Proteomes" id="UP000203343"/>
    </source>
</evidence>
<dbReference type="KEGG" id="vg:20964522"/>
<reference evidence="1 2" key="1">
    <citation type="journal article" date="2008" name="J. Bacteriol.">
        <title>SRV, a new viral isolate from Stygiolobus and general properties of the crenarchaeal rudiviruses and their virus-host interactions.</title>
        <authorList>
            <person name="Vestergaard G."/>
            <person name="Shah S.A."/>
            <person name="Bize A."/>
            <person name="Reitberger W."/>
            <person name="Reuter M."/>
            <person name="Phan H."/>
            <person name="Briegel A."/>
            <person name="Rachel R."/>
            <person name="Garrett R.A."/>
            <person name="Prangishvili D."/>
        </authorList>
    </citation>
    <scope>NUCLEOTIDE SEQUENCE [LARGE SCALE GENOMIC DNA]</scope>
</reference>
<evidence type="ECO:0008006" key="3">
    <source>
        <dbReference type="Google" id="ProtNLM"/>
    </source>
</evidence>
<evidence type="ECO:0000313" key="1">
    <source>
        <dbReference type="EMBL" id="CAQ58450.1"/>
    </source>
</evidence>
<dbReference type="OrthoDB" id="8124at10239"/>
<dbReference type="EMBL" id="FM164764">
    <property type="protein sequence ID" value="CAQ58450.1"/>
    <property type="molecule type" value="Genomic_DNA"/>
</dbReference>
<sequence>MKYVDIIKASFDRQLPKDTLFPSEFGICVRRSYFERTEVFQKINVSEAMETGVVYHEAIEQKLRDELKCETEKEIQGELNGIKISGRIDAICGNDLLEIKTVSIFVNIPKSYHIDQATVYWLLTNKQYNIYLIYIKRNDLQIREIMLDKSVLEAHIPNIMKFIDDYKKLIETGDYRQVKMADSTFCKNCYFTKKCYAYW</sequence>
<protein>
    <recommendedName>
        <fullName evidence="3">DUF83 domain-containing protein</fullName>
    </recommendedName>
</protein>
<keyword evidence="2" id="KW-1185">Reference proteome</keyword>
<dbReference type="Gene3D" id="3.90.320.10">
    <property type="match status" value="1"/>
</dbReference>
<dbReference type="InterPro" id="IPR011604">
    <property type="entry name" value="PDDEXK-like_dom_sf"/>
</dbReference>
<organism evidence="1 2">
    <name type="scientific">Stygiolobus rod-shaped virus</name>
    <dbReference type="NCBI Taxonomy" id="537009"/>
    <lineage>
        <taxon>Viruses</taxon>
        <taxon>Adnaviria</taxon>
        <taxon>Zilligvirae</taxon>
        <taxon>Taleaviricota</taxon>
        <taxon>Tokiviricetes</taxon>
        <taxon>Ligamenvirales</taxon>
        <taxon>Rudiviridae</taxon>
        <taxon>Azorudivirus</taxon>
        <taxon>Azorudivirus furnasense</taxon>
        <taxon>Azorudivirus SRV</taxon>
    </lineage>
</organism>
<accession>B6EFB5</accession>
<dbReference type="GeneID" id="20964522"/>